<reference evidence="2" key="1">
    <citation type="submission" date="2016-06" db="EMBL/GenBank/DDBJ databases">
        <authorList>
            <person name="Varghese N."/>
            <person name="Submissions Spin"/>
        </authorList>
    </citation>
    <scope>NUCLEOTIDE SEQUENCE [LARGE SCALE GENOMIC DNA]</scope>
    <source>
        <strain evidence="2">DSM 44983</strain>
    </source>
</reference>
<dbReference type="EMBL" id="LT607752">
    <property type="protein sequence ID" value="SCG39532.1"/>
    <property type="molecule type" value="Genomic_DNA"/>
</dbReference>
<proteinExistence type="predicted"/>
<evidence type="ECO:0008006" key="3">
    <source>
        <dbReference type="Google" id="ProtNLM"/>
    </source>
</evidence>
<organism evidence="1 2">
    <name type="scientific">Micromonospora rifamycinica</name>
    <dbReference type="NCBI Taxonomy" id="291594"/>
    <lineage>
        <taxon>Bacteria</taxon>
        <taxon>Bacillati</taxon>
        <taxon>Actinomycetota</taxon>
        <taxon>Actinomycetes</taxon>
        <taxon>Micromonosporales</taxon>
        <taxon>Micromonosporaceae</taxon>
        <taxon>Micromonospora</taxon>
    </lineage>
</organism>
<evidence type="ECO:0000313" key="1">
    <source>
        <dbReference type="EMBL" id="SCG39532.1"/>
    </source>
</evidence>
<dbReference type="RefSeq" id="WP_067315566.1">
    <property type="nucleotide sequence ID" value="NZ_LRMV01000292.1"/>
</dbReference>
<keyword evidence="2" id="KW-1185">Reference proteome</keyword>
<accession>A0A109IF66</accession>
<protein>
    <recommendedName>
        <fullName evidence="3">Phage baseplate protein</fullName>
    </recommendedName>
</protein>
<dbReference type="AlphaFoldDB" id="A0A109IF66"/>
<evidence type="ECO:0000313" key="2">
    <source>
        <dbReference type="Proteomes" id="UP000198226"/>
    </source>
</evidence>
<dbReference type="Proteomes" id="UP000198226">
    <property type="component" value="Chromosome I"/>
</dbReference>
<sequence length="239" mass="24867">MSAGPPLTEVELVHAWDLALEQPDGVRGLSLLGRADADRLPVGEVTALLLAVAGGWAGGRVAATVDCPSCAERLEVTLTVADLLAAAPDRAAAPERAGRSFTLSWQGHLLTLRLPTTADLAGAARAGDAATAERWLFDACLLDATPPLTDPAAALPAVSAALADRDPLGVVAVALTCPGCAGTTEALLDVPAWAWQAADTRVRRLLDEVHRLARAYGWSEAEVLGLGPHRRAAYLERVP</sequence>
<dbReference type="OrthoDB" id="283948at2"/>
<name>A0A109IF66_9ACTN</name>
<gene>
    <name evidence="1" type="ORF">GA0070623_0558</name>
</gene>